<dbReference type="SMART" id="SM00354">
    <property type="entry name" value="HTH_LACI"/>
    <property type="match status" value="1"/>
</dbReference>
<dbReference type="AlphaFoldDB" id="A0A926JPK6"/>
<dbReference type="Gene3D" id="3.40.50.2300">
    <property type="match status" value="2"/>
</dbReference>
<dbReference type="SUPFAM" id="SSF47413">
    <property type="entry name" value="lambda repressor-like DNA-binding domains"/>
    <property type="match status" value="1"/>
</dbReference>
<dbReference type="SUPFAM" id="SSF53822">
    <property type="entry name" value="Periplasmic binding protein-like I"/>
    <property type="match status" value="1"/>
</dbReference>
<dbReference type="InterPro" id="IPR000843">
    <property type="entry name" value="HTH_LacI"/>
</dbReference>
<dbReference type="InterPro" id="IPR010982">
    <property type="entry name" value="Lambda_DNA-bd_dom_sf"/>
</dbReference>
<dbReference type="RefSeq" id="WP_187964137.1">
    <property type="nucleotide sequence ID" value="NZ_JACVDC010000005.1"/>
</dbReference>
<dbReference type="Pfam" id="PF13407">
    <property type="entry name" value="Peripla_BP_4"/>
    <property type="match status" value="1"/>
</dbReference>
<accession>A0A926JPK6</accession>
<dbReference type="GO" id="GO:0003700">
    <property type="term" value="F:DNA-binding transcription factor activity"/>
    <property type="evidence" value="ECO:0007669"/>
    <property type="project" value="TreeGrafter"/>
</dbReference>
<protein>
    <submittedName>
        <fullName evidence="5">LacI family DNA-binding transcriptional regulator</fullName>
    </submittedName>
</protein>
<dbReference type="Pfam" id="PF00356">
    <property type="entry name" value="LacI"/>
    <property type="match status" value="1"/>
</dbReference>
<keyword evidence="2 5" id="KW-0238">DNA-binding</keyword>
<evidence type="ECO:0000256" key="1">
    <source>
        <dbReference type="ARBA" id="ARBA00023015"/>
    </source>
</evidence>
<evidence type="ECO:0000256" key="3">
    <source>
        <dbReference type="ARBA" id="ARBA00023163"/>
    </source>
</evidence>
<dbReference type="CDD" id="cd01392">
    <property type="entry name" value="HTH_LacI"/>
    <property type="match status" value="1"/>
</dbReference>
<comment type="caution">
    <text evidence="5">The sequence shown here is derived from an EMBL/GenBank/DDBJ whole genome shotgun (WGS) entry which is preliminary data.</text>
</comment>
<evidence type="ECO:0000313" key="5">
    <source>
        <dbReference type="EMBL" id="MBC9794984.1"/>
    </source>
</evidence>
<dbReference type="PROSITE" id="PS50932">
    <property type="entry name" value="HTH_LACI_2"/>
    <property type="match status" value="1"/>
</dbReference>
<sequence>MEGPIGIKQIAKLAEVSIGTVDRVLHDREGVSKTTRQRVLAVIKEAGYKKNTVASRLKLASHKKIKIAVLIPEVTNNWRYWELPKKGINKAVDELSELGILVTYYYFSDPLSFMAGCDKVLEADFDGMVTVPFFKAESNDLMKRAKQKSIPVVFLDTEIALDHPGYFICQNSHHAGKVAGRLLHGLAGDEGLYVVVNLINAKGPHANNKQRESGFREFFRENCTGKDIEIQTVNHPLDRSFEITPDMESWLKNKRPKGIFVTNSRAYVIPEILRKYGIDNASIVGFDLNRENRKCLKDEEIAFLINQKPEYQGYTAIKGLFRFLTEKDASELYVDISVEIIVKENLYTEVFST</sequence>
<dbReference type="Proteomes" id="UP000653730">
    <property type="component" value="Unassembled WGS sequence"/>
</dbReference>
<organism evidence="5 6">
    <name type="scientific">Sinomicrobium weinanense</name>
    <dbReference type="NCBI Taxonomy" id="2842200"/>
    <lineage>
        <taxon>Bacteria</taxon>
        <taxon>Pseudomonadati</taxon>
        <taxon>Bacteroidota</taxon>
        <taxon>Flavobacteriia</taxon>
        <taxon>Flavobacteriales</taxon>
        <taxon>Flavobacteriaceae</taxon>
        <taxon>Sinomicrobium</taxon>
    </lineage>
</organism>
<keyword evidence="3" id="KW-0804">Transcription</keyword>
<dbReference type="GO" id="GO:0000976">
    <property type="term" value="F:transcription cis-regulatory region binding"/>
    <property type="evidence" value="ECO:0007669"/>
    <property type="project" value="TreeGrafter"/>
</dbReference>
<name>A0A926JPK6_9FLAO</name>
<reference evidence="5 6" key="1">
    <citation type="submission" date="2020-09" db="EMBL/GenBank/DDBJ databases">
        <title>Sinomicrobium weinanense sp. nov., a halophilic bacteria isolated from saline-alkali soil.</title>
        <authorList>
            <person name="Wu P."/>
            <person name="Ren H."/>
            <person name="Mei Y."/>
            <person name="Liang Y."/>
            <person name="Chen Z."/>
        </authorList>
    </citation>
    <scope>NUCLEOTIDE SEQUENCE [LARGE SCALE GENOMIC DNA]</scope>
    <source>
        <strain evidence="5 6">FJxs</strain>
    </source>
</reference>
<proteinExistence type="predicted"/>
<evidence type="ECO:0000313" key="6">
    <source>
        <dbReference type="Proteomes" id="UP000653730"/>
    </source>
</evidence>
<dbReference type="InterPro" id="IPR028082">
    <property type="entry name" value="Peripla_BP_I"/>
</dbReference>
<gene>
    <name evidence="5" type="ORF">IBL28_03315</name>
</gene>
<evidence type="ECO:0000259" key="4">
    <source>
        <dbReference type="PROSITE" id="PS50932"/>
    </source>
</evidence>
<feature type="domain" description="HTH lacI-type" evidence="4">
    <location>
        <begin position="5"/>
        <end position="59"/>
    </location>
</feature>
<evidence type="ECO:0000256" key="2">
    <source>
        <dbReference type="ARBA" id="ARBA00023125"/>
    </source>
</evidence>
<keyword evidence="6" id="KW-1185">Reference proteome</keyword>
<dbReference type="PANTHER" id="PTHR30146:SF144">
    <property type="entry name" value="LACI-FAMILY TRANSCRIPTION REGULATOR"/>
    <property type="match status" value="1"/>
</dbReference>
<dbReference type="EMBL" id="JACVDC010000005">
    <property type="protein sequence ID" value="MBC9794984.1"/>
    <property type="molecule type" value="Genomic_DNA"/>
</dbReference>
<dbReference type="Gene3D" id="1.10.260.40">
    <property type="entry name" value="lambda repressor-like DNA-binding domains"/>
    <property type="match status" value="1"/>
</dbReference>
<dbReference type="PANTHER" id="PTHR30146">
    <property type="entry name" value="LACI-RELATED TRANSCRIPTIONAL REPRESSOR"/>
    <property type="match status" value="1"/>
</dbReference>
<keyword evidence="1" id="KW-0805">Transcription regulation</keyword>
<dbReference type="InterPro" id="IPR025997">
    <property type="entry name" value="SBP_2_dom"/>
</dbReference>